<keyword evidence="2" id="KW-1185">Reference proteome</keyword>
<evidence type="ECO:0000313" key="2">
    <source>
        <dbReference type="Proteomes" id="UP000034883"/>
    </source>
</evidence>
<accession>A0A0F6WAI2</accession>
<dbReference type="InterPro" id="IPR011751">
    <property type="entry name" value="Mxa_paralog_2265"/>
</dbReference>
<proteinExistence type="predicted"/>
<dbReference type="Proteomes" id="UP000034883">
    <property type="component" value="Chromosome"/>
</dbReference>
<name>A0A0F6WAI2_9BACT</name>
<reference evidence="1 2" key="1">
    <citation type="submission" date="2015-03" db="EMBL/GenBank/DDBJ databases">
        <title>Genome assembly of Sandaracinus amylolyticus DSM 53668.</title>
        <authorList>
            <person name="Sharma G."/>
            <person name="Subramanian S."/>
        </authorList>
    </citation>
    <scope>NUCLEOTIDE SEQUENCE [LARGE SCALE GENOMIC DNA]</scope>
    <source>
        <strain evidence="1 2">DSM 53668</strain>
    </source>
</reference>
<dbReference type="KEGG" id="samy:DB32_008735"/>
<sequence length="226" mass="25002">MCVAERAALVALVASSDRVAARSSSLSDVTAAAHARDGEFVMPDLEASIDLPSRLARCPAAEVKGVFFEPVAERTRRIGKPVGRARYLAFRGYPLTEWLEFLAAASHALYPTLPPREGLRRVGWGAYDGFVQSTVGAVLFGLAGKSPELAVPLVGRAYELVRAHGEVRMLEQGPGRAVFSYRDFWDWPDAWHLGVLEGALRVFRLRGDVRVRVLSERDADLELRWR</sequence>
<dbReference type="Pfam" id="PF09536">
    <property type="entry name" value="DUF2378"/>
    <property type="match status" value="1"/>
</dbReference>
<organism evidence="1 2">
    <name type="scientific">Sandaracinus amylolyticus</name>
    <dbReference type="NCBI Taxonomy" id="927083"/>
    <lineage>
        <taxon>Bacteria</taxon>
        <taxon>Pseudomonadati</taxon>
        <taxon>Myxococcota</taxon>
        <taxon>Polyangia</taxon>
        <taxon>Polyangiales</taxon>
        <taxon>Sandaracinaceae</taxon>
        <taxon>Sandaracinus</taxon>
    </lineage>
</organism>
<dbReference type="AlphaFoldDB" id="A0A0F6WAI2"/>
<dbReference type="NCBIfam" id="TIGR02265">
    <property type="entry name" value="Mxa_TIGR02265"/>
    <property type="match status" value="1"/>
</dbReference>
<evidence type="ECO:0000313" key="1">
    <source>
        <dbReference type="EMBL" id="AKF11586.1"/>
    </source>
</evidence>
<dbReference type="EMBL" id="CP011125">
    <property type="protein sequence ID" value="AKF11586.1"/>
    <property type="molecule type" value="Genomic_DNA"/>
</dbReference>
<protein>
    <submittedName>
        <fullName evidence="1">Uncharacterized protein</fullName>
    </submittedName>
</protein>
<dbReference type="STRING" id="927083.DB32_008735"/>
<gene>
    <name evidence="1" type="ORF">DB32_008735</name>
</gene>